<gene>
    <name evidence="1" type="ORF">MLD38_024900</name>
</gene>
<keyword evidence="2" id="KW-1185">Reference proteome</keyword>
<name>A0ACB9NV22_9MYRT</name>
<proteinExistence type="predicted"/>
<dbReference type="Proteomes" id="UP001057402">
    <property type="component" value="Chromosome 7"/>
</dbReference>
<organism evidence="1 2">
    <name type="scientific">Melastoma candidum</name>
    <dbReference type="NCBI Taxonomy" id="119954"/>
    <lineage>
        <taxon>Eukaryota</taxon>
        <taxon>Viridiplantae</taxon>
        <taxon>Streptophyta</taxon>
        <taxon>Embryophyta</taxon>
        <taxon>Tracheophyta</taxon>
        <taxon>Spermatophyta</taxon>
        <taxon>Magnoliopsida</taxon>
        <taxon>eudicotyledons</taxon>
        <taxon>Gunneridae</taxon>
        <taxon>Pentapetalae</taxon>
        <taxon>rosids</taxon>
        <taxon>malvids</taxon>
        <taxon>Myrtales</taxon>
        <taxon>Melastomataceae</taxon>
        <taxon>Melastomatoideae</taxon>
        <taxon>Melastomateae</taxon>
        <taxon>Melastoma</taxon>
    </lineage>
</organism>
<evidence type="ECO:0000313" key="1">
    <source>
        <dbReference type="EMBL" id="KAI4340023.1"/>
    </source>
</evidence>
<accession>A0ACB9NV22</accession>
<protein>
    <submittedName>
        <fullName evidence="1">Uncharacterized protein</fullName>
    </submittedName>
</protein>
<sequence length="112" mass="12538">MDNTCCSQPCTTTNYLALAALVTLQLQCYVEVISGVVSLEMSTGLFFSDNLNSPSLIFEIGSQQPDSWRRRDSFPRRSARNRPGSCRFSTNFGGPCFTKNMKLHYSEKLPTV</sequence>
<comment type="caution">
    <text evidence="1">The sequence shown here is derived from an EMBL/GenBank/DDBJ whole genome shotgun (WGS) entry which is preliminary data.</text>
</comment>
<evidence type="ECO:0000313" key="2">
    <source>
        <dbReference type="Proteomes" id="UP001057402"/>
    </source>
</evidence>
<reference evidence="2" key="1">
    <citation type="journal article" date="2023" name="Front. Plant Sci.">
        <title>Chromosomal-level genome assembly of Melastoma candidum provides insights into trichome evolution.</title>
        <authorList>
            <person name="Zhong Y."/>
            <person name="Wu W."/>
            <person name="Sun C."/>
            <person name="Zou P."/>
            <person name="Liu Y."/>
            <person name="Dai S."/>
            <person name="Zhou R."/>
        </authorList>
    </citation>
    <scope>NUCLEOTIDE SEQUENCE [LARGE SCALE GENOMIC DNA]</scope>
</reference>
<dbReference type="EMBL" id="CM042886">
    <property type="protein sequence ID" value="KAI4340023.1"/>
    <property type="molecule type" value="Genomic_DNA"/>
</dbReference>